<dbReference type="Proteomes" id="UP000315400">
    <property type="component" value="Unassembled WGS sequence"/>
</dbReference>
<evidence type="ECO:0000256" key="5">
    <source>
        <dbReference type="ARBA" id="ARBA00023002"/>
    </source>
</evidence>
<dbReference type="GO" id="GO:0004489">
    <property type="term" value="F:methylenetetrahydrofolate reductase [NAD(P)H] activity"/>
    <property type="evidence" value="ECO:0007669"/>
    <property type="project" value="InterPro"/>
</dbReference>
<reference evidence="8 9" key="1">
    <citation type="submission" date="2019-06" db="EMBL/GenBank/DDBJ databases">
        <title>Metagenome assembled Genome of Spiribacter salinus SL48-SHIP from the microbial mat of Salt Lake 48 (Novosibirsk region, Russia).</title>
        <authorList>
            <person name="Shipova A."/>
            <person name="Rozanov A.S."/>
            <person name="Bryanskaya A.V."/>
            <person name="Peltek S.E."/>
        </authorList>
    </citation>
    <scope>NUCLEOTIDE SEQUENCE [LARGE SCALE GENOMIC DNA]</scope>
    <source>
        <strain evidence="8">SL48-SHIP-2</strain>
    </source>
</reference>
<evidence type="ECO:0000313" key="8">
    <source>
        <dbReference type="EMBL" id="TQF00479.1"/>
    </source>
</evidence>
<accession>A0A540VUP8</accession>
<sequence length="336" mass="36437">MRLLPRRRAIARWRHASRWWRTRATARRLQGADMARPPLASSPTATPVRRSERHTMATTTGYEALATPRFELIPIRGMLDAAGHLPVGSVINVTCSPKHGLERTLDAAQALAALGHRPIPHIAARLVRDQAHLDRLLDQLAQAGMDEVFVVGGDAAKPAGDFDGAAPLLERMANAPQRPSTIGLPAYPEGHAIISDDALATALAAKREFGDYLVTQICFDPARIRTWLGEIAAGGTHLPVYIGLPGVMDPKQLLSISLRIGIGTSLRVLRRNQGMTDQMLGGAYVPDALVKNLLPLFEVTGEVPLAGFHLNTFNLVPPLLSWQARMLDELTVTEAG</sequence>
<dbReference type="Gene3D" id="3.20.20.220">
    <property type="match status" value="1"/>
</dbReference>
<keyword evidence="4 6" id="KW-0274">FAD</keyword>
<dbReference type="GO" id="GO:0035999">
    <property type="term" value="P:tetrahydrofolate interconversion"/>
    <property type="evidence" value="ECO:0007669"/>
    <property type="project" value="UniProtKB-UniPathway"/>
</dbReference>
<comment type="similarity">
    <text evidence="6">Belongs to the methylenetetrahydrofolate reductase family.</text>
</comment>
<organism evidence="8 9">
    <name type="scientific">Spiribacter salinus</name>
    <dbReference type="NCBI Taxonomy" id="1335746"/>
    <lineage>
        <taxon>Bacteria</taxon>
        <taxon>Pseudomonadati</taxon>
        <taxon>Pseudomonadota</taxon>
        <taxon>Gammaproteobacteria</taxon>
        <taxon>Chromatiales</taxon>
        <taxon>Ectothiorhodospiraceae</taxon>
        <taxon>Spiribacter</taxon>
    </lineage>
</organism>
<protein>
    <recommendedName>
        <fullName evidence="6">Methylenetetrahydrofolate reductase</fullName>
    </recommendedName>
</protein>
<name>A0A540VUP8_9GAMM</name>
<comment type="cofactor">
    <cofactor evidence="1 6">
        <name>FAD</name>
        <dbReference type="ChEBI" id="CHEBI:57692"/>
    </cofactor>
</comment>
<gene>
    <name evidence="8" type="ORF">FKY71_03345</name>
</gene>
<dbReference type="AlphaFoldDB" id="A0A540VUP8"/>
<dbReference type="EMBL" id="VIFK01000012">
    <property type="protein sequence ID" value="TQF00479.1"/>
    <property type="molecule type" value="Genomic_DNA"/>
</dbReference>
<feature type="region of interest" description="Disordered" evidence="7">
    <location>
        <begin position="30"/>
        <end position="54"/>
    </location>
</feature>
<evidence type="ECO:0000313" key="9">
    <source>
        <dbReference type="Proteomes" id="UP000315400"/>
    </source>
</evidence>
<comment type="caution">
    <text evidence="8">The sequence shown here is derived from an EMBL/GenBank/DDBJ whole genome shotgun (WGS) entry which is preliminary data.</text>
</comment>
<evidence type="ECO:0000256" key="7">
    <source>
        <dbReference type="SAM" id="MobiDB-lite"/>
    </source>
</evidence>
<dbReference type="GO" id="GO:0006555">
    <property type="term" value="P:methionine metabolic process"/>
    <property type="evidence" value="ECO:0007669"/>
    <property type="project" value="InterPro"/>
</dbReference>
<keyword evidence="5 6" id="KW-0560">Oxidoreductase</keyword>
<evidence type="ECO:0000256" key="3">
    <source>
        <dbReference type="ARBA" id="ARBA00022630"/>
    </source>
</evidence>
<dbReference type="InterPro" id="IPR029041">
    <property type="entry name" value="FAD-linked_oxidoreductase-like"/>
</dbReference>
<dbReference type="STRING" id="1260251.SPISAL_00895"/>
<dbReference type="InterPro" id="IPR003171">
    <property type="entry name" value="Mehydrof_redctse-like"/>
</dbReference>
<evidence type="ECO:0000256" key="1">
    <source>
        <dbReference type="ARBA" id="ARBA00001974"/>
    </source>
</evidence>
<evidence type="ECO:0000256" key="6">
    <source>
        <dbReference type="RuleBase" id="RU003862"/>
    </source>
</evidence>
<proteinExistence type="inferred from homology"/>
<dbReference type="SUPFAM" id="SSF51730">
    <property type="entry name" value="FAD-linked oxidoreductase"/>
    <property type="match status" value="1"/>
</dbReference>
<evidence type="ECO:0000256" key="4">
    <source>
        <dbReference type="ARBA" id="ARBA00022827"/>
    </source>
</evidence>
<evidence type="ECO:0000256" key="2">
    <source>
        <dbReference type="ARBA" id="ARBA00004777"/>
    </source>
</evidence>
<keyword evidence="3 6" id="KW-0285">Flavoprotein</keyword>
<dbReference type="Pfam" id="PF02219">
    <property type="entry name" value="MTHFR"/>
    <property type="match status" value="1"/>
</dbReference>
<comment type="pathway">
    <text evidence="2 6">One-carbon metabolism; tetrahydrofolate interconversion.</text>
</comment>
<dbReference type="UniPathway" id="UPA00193"/>